<dbReference type="SMART" id="SM00343">
    <property type="entry name" value="ZnF_C2HC"/>
    <property type="match status" value="1"/>
</dbReference>
<dbReference type="PaxDb" id="3827-XP_004511139.1"/>
<evidence type="ECO:0000256" key="1">
    <source>
        <dbReference type="PROSITE-ProRule" id="PRU00047"/>
    </source>
</evidence>
<dbReference type="InterPro" id="IPR036875">
    <property type="entry name" value="Znf_CCHC_sf"/>
</dbReference>
<feature type="domain" description="CCHC-type" evidence="3">
    <location>
        <begin position="205"/>
        <end position="220"/>
    </location>
</feature>
<keyword evidence="1" id="KW-0862">Zinc</keyword>
<dbReference type="AlphaFoldDB" id="A0A1S2YWQ2"/>
<name>A0A1S2YWQ2_CICAR</name>
<keyword evidence="1" id="KW-0479">Metal-binding</keyword>
<evidence type="ECO:0000313" key="4">
    <source>
        <dbReference type="Proteomes" id="UP000087171"/>
    </source>
</evidence>
<dbReference type="OrthoDB" id="1432107at2759"/>
<feature type="compositionally biased region" description="Polar residues" evidence="2">
    <location>
        <begin position="167"/>
        <end position="184"/>
    </location>
</feature>
<proteinExistence type="predicted"/>
<dbReference type="Pfam" id="PF22936">
    <property type="entry name" value="Pol_BBD"/>
    <property type="match status" value="1"/>
</dbReference>
<evidence type="ECO:0000313" key="5">
    <source>
        <dbReference type="RefSeq" id="XP_004511139.1"/>
    </source>
</evidence>
<organism evidence="4 5">
    <name type="scientific">Cicer arietinum</name>
    <name type="common">Chickpea</name>
    <name type="synonym">Garbanzo</name>
    <dbReference type="NCBI Taxonomy" id="3827"/>
    <lineage>
        <taxon>Eukaryota</taxon>
        <taxon>Viridiplantae</taxon>
        <taxon>Streptophyta</taxon>
        <taxon>Embryophyta</taxon>
        <taxon>Tracheophyta</taxon>
        <taxon>Spermatophyta</taxon>
        <taxon>Magnoliopsida</taxon>
        <taxon>eudicotyledons</taxon>
        <taxon>Gunneridae</taxon>
        <taxon>Pentapetalae</taxon>
        <taxon>rosids</taxon>
        <taxon>fabids</taxon>
        <taxon>Fabales</taxon>
        <taxon>Fabaceae</taxon>
        <taxon>Papilionoideae</taxon>
        <taxon>50 kb inversion clade</taxon>
        <taxon>NPAAA clade</taxon>
        <taxon>Hologalegina</taxon>
        <taxon>IRL clade</taxon>
        <taxon>Cicereae</taxon>
        <taxon>Cicer</taxon>
    </lineage>
</organism>
<feature type="compositionally biased region" description="Polar residues" evidence="2">
    <location>
        <begin position="291"/>
        <end position="311"/>
    </location>
</feature>
<dbReference type="Proteomes" id="UP000087171">
    <property type="component" value="Chromosome Ca7"/>
</dbReference>
<keyword evidence="1" id="KW-0863">Zinc-finger</keyword>
<dbReference type="PANTHER" id="PTHR47592">
    <property type="entry name" value="PBF68 PROTEIN"/>
    <property type="match status" value="1"/>
</dbReference>
<dbReference type="GO" id="GO:0003676">
    <property type="term" value="F:nucleic acid binding"/>
    <property type="evidence" value="ECO:0007669"/>
    <property type="project" value="InterPro"/>
</dbReference>
<dbReference type="GO" id="GO:0008270">
    <property type="term" value="F:zinc ion binding"/>
    <property type="evidence" value="ECO:0007669"/>
    <property type="project" value="UniProtKB-KW"/>
</dbReference>
<evidence type="ECO:0000259" key="3">
    <source>
        <dbReference type="PROSITE" id="PS50158"/>
    </source>
</evidence>
<feature type="region of interest" description="Disordered" evidence="2">
    <location>
        <begin position="163"/>
        <end position="196"/>
    </location>
</feature>
<dbReference type="PANTHER" id="PTHR47592:SF27">
    <property type="entry name" value="OS08G0421700 PROTEIN"/>
    <property type="match status" value="1"/>
</dbReference>
<accession>A0A1S2YWQ2</accession>
<dbReference type="RefSeq" id="XP_004511139.1">
    <property type="nucleotide sequence ID" value="XM_004511082.1"/>
</dbReference>
<dbReference type="PROSITE" id="PS50158">
    <property type="entry name" value="ZF_CCHC"/>
    <property type="match status" value="1"/>
</dbReference>
<keyword evidence="4" id="KW-1185">Reference proteome</keyword>
<dbReference type="Gene3D" id="4.10.60.10">
    <property type="entry name" value="Zinc finger, CCHC-type"/>
    <property type="match status" value="1"/>
</dbReference>
<protein>
    <submittedName>
        <fullName evidence="5">Uncharacterized protein LOC101506812</fullName>
    </submittedName>
</protein>
<dbReference type="InterPro" id="IPR001878">
    <property type="entry name" value="Znf_CCHC"/>
</dbReference>
<dbReference type="Pfam" id="PF00098">
    <property type="entry name" value="zf-CCHC"/>
    <property type="match status" value="1"/>
</dbReference>
<sequence length="375" mass="43093">MTRLWLWLCPVKSQRRFVVLERTFLRALIGAHVLVWDALKKKYDTEEAEAKKYVVSRYLKYQMTNDRSVETQSHEIQKIAHEIITEAKKYVVSRYLKYQMTNDRSVETQSHEIQKIAHEIITEESLITRLRIEEESRKLDQKDEILLVANNKKKKFIRAVLKPNGKQLKNQNHTSKNSNRNGNHQRVPIARQPPPPRNGPLPFLCYYCGKKGHMARKCRNKPDTVNQANLTEEQFVAMITEINLVDNKVLLGDSHTTNVAGIGDVELTFTSGKTLILKDVMHTPEIRKNLVSGNSGGSRPSQVLVTTSTESNKLDETETRRSKRVRVAKDYGPEYMTYNLEEDPGSIKEALSSLDADLWQKAINDEMDSLESNKT</sequence>
<dbReference type="SUPFAM" id="SSF57756">
    <property type="entry name" value="Retrovirus zinc finger-like domains"/>
    <property type="match status" value="1"/>
</dbReference>
<reference evidence="4" key="1">
    <citation type="journal article" date="2013" name="Nat. Biotechnol.">
        <title>Draft genome sequence of chickpea (Cicer arietinum) provides a resource for trait improvement.</title>
        <authorList>
            <person name="Varshney R.K."/>
            <person name="Song C."/>
            <person name="Saxena R.K."/>
            <person name="Azam S."/>
            <person name="Yu S."/>
            <person name="Sharpe A.G."/>
            <person name="Cannon S."/>
            <person name="Baek J."/>
            <person name="Rosen B.D."/>
            <person name="Tar'an B."/>
            <person name="Millan T."/>
            <person name="Zhang X."/>
            <person name="Ramsay L.D."/>
            <person name="Iwata A."/>
            <person name="Wang Y."/>
            <person name="Nelson W."/>
            <person name="Farmer A.D."/>
            <person name="Gaur P.M."/>
            <person name="Soderlund C."/>
            <person name="Penmetsa R.V."/>
            <person name="Xu C."/>
            <person name="Bharti A.K."/>
            <person name="He W."/>
            <person name="Winter P."/>
            <person name="Zhao S."/>
            <person name="Hane J.K."/>
            <person name="Carrasquilla-Garcia N."/>
            <person name="Condie J.A."/>
            <person name="Upadhyaya H.D."/>
            <person name="Luo M.C."/>
            <person name="Thudi M."/>
            <person name="Gowda C.L."/>
            <person name="Singh N.P."/>
            <person name="Lichtenzveig J."/>
            <person name="Gali K.K."/>
            <person name="Rubio J."/>
            <person name="Nadarajan N."/>
            <person name="Dolezel J."/>
            <person name="Bansal K.C."/>
            <person name="Xu X."/>
            <person name="Edwards D."/>
            <person name="Zhang G."/>
            <person name="Kahl G."/>
            <person name="Gil J."/>
            <person name="Singh K.B."/>
            <person name="Datta S.K."/>
            <person name="Jackson S.A."/>
            <person name="Wang J."/>
            <person name="Cook D.R."/>
        </authorList>
    </citation>
    <scope>NUCLEOTIDE SEQUENCE [LARGE SCALE GENOMIC DNA]</scope>
    <source>
        <strain evidence="4">cv. CDC Frontier</strain>
    </source>
</reference>
<feature type="region of interest" description="Disordered" evidence="2">
    <location>
        <begin position="289"/>
        <end position="320"/>
    </location>
</feature>
<reference evidence="5" key="2">
    <citation type="submission" date="2025-08" db="UniProtKB">
        <authorList>
            <consortium name="RefSeq"/>
        </authorList>
    </citation>
    <scope>IDENTIFICATION</scope>
    <source>
        <tissue evidence="5">Etiolated seedlings</tissue>
    </source>
</reference>
<dbReference type="InterPro" id="IPR054722">
    <property type="entry name" value="PolX-like_BBD"/>
</dbReference>
<evidence type="ECO:0000256" key="2">
    <source>
        <dbReference type="SAM" id="MobiDB-lite"/>
    </source>
</evidence>
<gene>
    <name evidence="5" type="primary">LOC101506812</name>
</gene>